<dbReference type="AlphaFoldDB" id="A0A316J4A2"/>
<evidence type="ECO:0000259" key="1">
    <source>
        <dbReference type="PROSITE" id="PS50206"/>
    </source>
</evidence>
<evidence type="ECO:0000313" key="2">
    <source>
        <dbReference type="EMBL" id="PWL16504.1"/>
    </source>
</evidence>
<feature type="domain" description="Rhodanese" evidence="1">
    <location>
        <begin position="15"/>
        <end position="105"/>
    </location>
</feature>
<dbReference type="InterPro" id="IPR001763">
    <property type="entry name" value="Rhodanese-like_dom"/>
</dbReference>
<gene>
    <name evidence="2" type="ORF">DKP76_17095</name>
</gene>
<dbReference type="Gene3D" id="3.40.250.10">
    <property type="entry name" value="Rhodanese-like domain"/>
    <property type="match status" value="4"/>
</dbReference>
<dbReference type="RefSeq" id="WP_109707886.1">
    <property type="nucleotide sequence ID" value="NZ_QGDB01000009.1"/>
</dbReference>
<dbReference type="PANTHER" id="PTHR43031">
    <property type="entry name" value="FAD-DEPENDENT OXIDOREDUCTASE"/>
    <property type="match status" value="1"/>
</dbReference>
<keyword evidence="3" id="KW-1185">Reference proteome</keyword>
<dbReference type="OrthoDB" id="9789585at2"/>
<feature type="domain" description="Rhodanese" evidence="1">
    <location>
        <begin position="146"/>
        <end position="229"/>
    </location>
</feature>
<dbReference type="SMART" id="SM00450">
    <property type="entry name" value="RHOD"/>
    <property type="match status" value="4"/>
</dbReference>
<dbReference type="Pfam" id="PF00581">
    <property type="entry name" value="Rhodanese"/>
    <property type="match status" value="4"/>
</dbReference>
<name>A0A316J4A2_9HYPH</name>
<sequence>MKQISAQVAGDMVHDGAPVALLDVREAGQFGEGHALFAVPAPYSQLELIIGDLVPRLAERIVLMDDDDGVAERAAKRLSDLGYTNIHRVEGGVGAWGRAGLCLYKGVNVPMKTLGELAEHVWHPQFLSPEGLKQWKEEEREFGFFDSRPPAEYAKMRVPGAVCLPNGELAHRITAVDPAEQLPIVITCAGRTRGIIGAIGLKLSGYAGPILALENGTQGWALSGEMLERDNAVSPFPELTAHDLHQSRERADKLMARFAIPEIDGEMAAAMLRDSGTSTYFFDTRSASEVENDPVPGAAHVPGVQLVQSVDQWVGTRHARLILCCDTGLRSTITAFWLRQVGFDVHVLRVNEASKSILEGIALRIRPPLTHLAEISADEALRQQKAGALLLDIRGSMEYRKGHVKGAHWAIRPRLASALAGHQNSAIILIGDRSAAALVAQDLRDLGVADLCRVEGGQAALVAAGATMTASQDSPEDAACIDHLFFVHDRHDGNMEASRRYLAWETGLIEQLSVRERAEFKLGRGDDLIHNSKSLKN</sequence>
<organism evidence="2 3">
    <name type="scientific">Falsochrobactrum shanghaiense</name>
    <dbReference type="NCBI Taxonomy" id="2201899"/>
    <lineage>
        <taxon>Bacteria</taxon>
        <taxon>Pseudomonadati</taxon>
        <taxon>Pseudomonadota</taxon>
        <taxon>Alphaproteobacteria</taxon>
        <taxon>Hyphomicrobiales</taxon>
        <taxon>Brucellaceae</taxon>
        <taxon>Falsochrobactrum</taxon>
    </lineage>
</organism>
<evidence type="ECO:0000313" key="3">
    <source>
        <dbReference type="Proteomes" id="UP000245865"/>
    </source>
</evidence>
<dbReference type="InterPro" id="IPR050229">
    <property type="entry name" value="GlpE_sulfurtransferase"/>
</dbReference>
<accession>A0A316J4A2</accession>
<dbReference type="SUPFAM" id="SSF52821">
    <property type="entry name" value="Rhodanese/Cell cycle control phosphatase"/>
    <property type="match status" value="4"/>
</dbReference>
<reference evidence="2 3" key="1">
    <citation type="submission" date="2018-05" db="EMBL/GenBank/DDBJ databases">
        <title>Comparative genomic sequence analysis between strain HN4 and CCM 8460T (Falsochrobactrum ovis) will provide more evidence to prove that HN4 is a new species of Falsochrobactrum.</title>
        <authorList>
            <person name="Lyu W."/>
            <person name="Sun L."/>
            <person name="Yao L."/>
        </authorList>
    </citation>
    <scope>NUCLEOTIDE SEQUENCE [LARGE SCALE GENOMIC DNA]</scope>
    <source>
        <strain evidence="2 3">HN4</strain>
    </source>
</reference>
<comment type="caution">
    <text evidence="2">The sequence shown here is derived from an EMBL/GenBank/DDBJ whole genome shotgun (WGS) entry which is preliminary data.</text>
</comment>
<dbReference type="EMBL" id="QGDB01000009">
    <property type="protein sequence ID" value="PWL16504.1"/>
    <property type="molecule type" value="Genomic_DNA"/>
</dbReference>
<dbReference type="PROSITE" id="PS50206">
    <property type="entry name" value="RHODANESE_3"/>
    <property type="match status" value="4"/>
</dbReference>
<feature type="domain" description="Rhodanese" evidence="1">
    <location>
        <begin position="275"/>
        <end position="362"/>
    </location>
</feature>
<dbReference type="Proteomes" id="UP000245865">
    <property type="component" value="Unassembled WGS sequence"/>
</dbReference>
<protein>
    <recommendedName>
        <fullName evidence="1">Rhodanese domain-containing protein</fullName>
    </recommendedName>
</protein>
<feature type="domain" description="Rhodanese" evidence="1">
    <location>
        <begin position="384"/>
        <end position="470"/>
    </location>
</feature>
<proteinExistence type="predicted"/>
<dbReference type="InterPro" id="IPR036873">
    <property type="entry name" value="Rhodanese-like_dom_sf"/>
</dbReference>
<dbReference type="PANTHER" id="PTHR43031:SF16">
    <property type="entry name" value="OXIDOREDUCTASE"/>
    <property type="match status" value="1"/>
</dbReference>